<protein>
    <recommendedName>
        <fullName evidence="4 11">Lipid-A-disaccharide synthase</fullName>
        <ecNumber evidence="3 11">2.4.1.182</ecNumber>
    </recommendedName>
</protein>
<organism evidence="13 14">
    <name type="scientific">Ferrimonas marina</name>
    <dbReference type="NCBI Taxonomy" id="299255"/>
    <lineage>
        <taxon>Bacteria</taxon>
        <taxon>Pseudomonadati</taxon>
        <taxon>Pseudomonadota</taxon>
        <taxon>Gammaproteobacteria</taxon>
        <taxon>Alteromonadales</taxon>
        <taxon>Ferrimonadaceae</taxon>
        <taxon>Ferrimonas</taxon>
    </lineage>
</organism>
<evidence type="ECO:0000313" key="13">
    <source>
        <dbReference type="EMBL" id="SHI10667.1"/>
    </source>
</evidence>
<dbReference type="OrthoDB" id="9801642at2"/>
<evidence type="ECO:0000256" key="6">
    <source>
        <dbReference type="ARBA" id="ARBA00022556"/>
    </source>
</evidence>
<evidence type="ECO:0000256" key="1">
    <source>
        <dbReference type="ARBA" id="ARBA00002056"/>
    </source>
</evidence>
<keyword evidence="5 11" id="KW-0444">Lipid biosynthesis</keyword>
<feature type="region of interest" description="Disordered" evidence="12">
    <location>
        <begin position="385"/>
        <end position="407"/>
    </location>
</feature>
<dbReference type="GO" id="GO:0005543">
    <property type="term" value="F:phospholipid binding"/>
    <property type="evidence" value="ECO:0007669"/>
    <property type="project" value="TreeGrafter"/>
</dbReference>
<dbReference type="EMBL" id="FQXG01000007">
    <property type="protein sequence ID" value="SHI10667.1"/>
    <property type="molecule type" value="Genomic_DNA"/>
</dbReference>
<dbReference type="Proteomes" id="UP000184268">
    <property type="component" value="Unassembled WGS sequence"/>
</dbReference>
<comment type="function">
    <text evidence="1 11">Condensation of UDP-2,3-diacylglucosamine and 2,3-diacylglucosamine-1-phosphate to form lipid A disaccharide, a precursor of lipid A, a phosphorylated glycolipid that anchors the lipopolysaccharide to the outer membrane of the cell.</text>
</comment>
<dbReference type="HAMAP" id="MF_00392">
    <property type="entry name" value="LpxB"/>
    <property type="match status" value="1"/>
</dbReference>
<keyword evidence="8 11" id="KW-0808">Transferase</keyword>
<dbReference type="SUPFAM" id="SSF53756">
    <property type="entry name" value="UDP-Glycosyltransferase/glycogen phosphorylase"/>
    <property type="match status" value="1"/>
</dbReference>
<dbReference type="GO" id="GO:0008915">
    <property type="term" value="F:lipid-A-disaccharide synthase activity"/>
    <property type="evidence" value="ECO:0007669"/>
    <property type="project" value="UniProtKB-UniRule"/>
</dbReference>
<dbReference type="GO" id="GO:0016020">
    <property type="term" value="C:membrane"/>
    <property type="evidence" value="ECO:0007669"/>
    <property type="project" value="GOC"/>
</dbReference>
<dbReference type="UniPathway" id="UPA00973"/>
<dbReference type="Pfam" id="PF02684">
    <property type="entry name" value="LpxB"/>
    <property type="match status" value="1"/>
</dbReference>
<sequence>MEEFRPLTIAIVAGEISGDILGAGLLKALRQQHPDARFVGIGGELMIEQGLDSWFPMEELSVMGLVEVLGRLPRLLKIKRELVERITELKPDVFVGVDAPDFNLRVEKTLKDAGIPTVHYVSPSVWAWRPKRIFKIDAATDQVLALLPFEKAFYDQHQVSCEFVGHTLADEIPLVSEPGPAREALGLPAQGKVLAMLPGSRGGEMSRIGPVFLQAAAELQRRLPDLTIAVPLANAARREQLETLLAEMEQAPELTLVDGRSREVMTASDAILLASGTATLEAMLVKRPMVVAYKVSTLTYHIAKAMMSVDRVALPNLLSGEDLVPELLQYDCTVEKLVAEVEQKLTLDPTPLVSRFTELHQQIRRDASARAAEAVMAVVEANKQRRLHDNPVMESDDGEGGDGDGGD</sequence>
<comment type="pathway">
    <text evidence="11">Bacterial outer membrane biogenesis; LPS lipid A biosynthesis.</text>
</comment>
<dbReference type="PANTHER" id="PTHR30372:SF4">
    <property type="entry name" value="LIPID-A-DISACCHARIDE SYNTHASE, MITOCHONDRIAL-RELATED"/>
    <property type="match status" value="1"/>
</dbReference>
<accession>A0A1M5YF63</accession>
<name>A0A1M5YF63_9GAMM</name>
<keyword evidence="9 11" id="KW-0443">Lipid metabolism</keyword>
<feature type="compositionally biased region" description="Acidic residues" evidence="12">
    <location>
        <begin position="394"/>
        <end position="407"/>
    </location>
</feature>
<evidence type="ECO:0000256" key="12">
    <source>
        <dbReference type="SAM" id="MobiDB-lite"/>
    </source>
</evidence>
<keyword evidence="6 11" id="KW-0441">Lipid A biosynthesis</keyword>
<dbReference type="InterPro" id="IPR003835">
    <property type="entry name" value="Glyco_trans_19"/>
</dbReference>
<keyword evidence="14" id="KW-1185">Reference proteome</keyword>
<evidence type="ECO:0000256" key="10">
    <source>
        <dbReference type="ARBA" id="ARBA00048975"/>
    </source>
</evidence>
<evidence type="ECO:0000256" key="11">
    <source>
        <dbReference type="HAMAP-Rule" id="MF_00392"/>
    </source>
</evidence>
<dbReference type="EC" id="2.4.1.182" evidence="3 11"/>
<evidence type="ECO:0000256" key="9">
    <source>
        <dbReference type="ARBA" id="ARBA00023098"/>
    </source>
</evidence>
<dbReference type="GO" id="GO:0009245">
    <property type="term" value="P:lipid A biosynthetic process"/>
    <property type="evidence" value="ECO:0007669"/>
    <property type="project" value="UniProtKB-UniRule"/>
</dbReference>
<evidence type="ECO:0000313" key="14">
    <source>
        <dbReference type="Proteomes" id="UP000184268"/>
    </source>
</evidence>
<dbReference type="NCBIfam" id="TIGR00215">
    <property type="entry name" value="lpxB"/>
    <property type="match status" value="1"/>
</dbReference>
<keyword evidence="7 11" id="KW-0328">Glycosyltransferase</keyword>
<gene>
    <name evidence="11" type="primary">lpxB</name>
    <name evidence="13" type="ORF">SAMN02745129_4177</name>
</gene>
<dbReference type="CDD" id="cd01635">
    <property type="entry name" value="Glycosyltransferase_GTB-type"/>
    <property type="match status" value="1"/>
</dbReference>
<comment type="similarity">
    <text evidence="2 11">Belongs to the LpxB family.</text>
</comment>
<evidence type="ECO:0000256" key="2">
    <source>
        <dbReference type="ARBA" id="ARBA00007868"/>
    </source>
</evidence>
<proteinExistence type="inferred from homology"/>
<reference evidence="13 14" key="1">
    <citation type="submission" date="2016-11" db="EMBL/GenBank/DDBJ databases">
        <authorList>
            <person name="Jaros S."/>
            <person name="Januszkiewicz K."/>
            <person name="Wedrychowicz H."/>
        </authorList>
    </citation>
    <scope>NUCLEOTIDE SEQUENCE [LARGE SCALE GENOMIC DNA]</scope>
    <source>
        <strain evidence="13 14">DSM 16917</strain>
    </source>
</reference>
<dbReference type="RefSeq" id="WP_082766691.1">
    <property type="nucleotide sequence ID" value="NZ_FQXG01000007.1"/>
</dbReference>
<evidence type="ECO:0000256" key="8">
    <source>
        <dbReference type="ARBA" id="ARBA00022679"/>
    </source>
</evidence>
<evidence type="ECO:0000256" key="5">
    <source>
        <dbReference type="ARBA" id="ARBA00022516"/>
    </source>
</evidence>
<dbReference type="STRING" id="299255.SAMN02745129_4177"/>
<dbReference type="AlphaFoldDB" id="A0A1M5YF63"/>
<evidence type="ECO:0000256" key="3">
    <source>
        <dbReference type="ARBA" id="ARBA00012687"/>
    </source>
</evidence>
<dbReference type="PANTHER" id="PTHR30372">
    <property type="entry name" value="LIPID-A-DISACCHARIDE SYNTHASE"/>
    <property type="match status" value="1"/>
</dbReference>
<evidence type="ECO:0000256" key="4">
    <source>
        <dbReference type="ARBA" id="ARBA00020902"/>
    </source>
</evidence>
<evidence type="ECO:0000256" key="7">
    <source>
        <dbReference type="ARBA" id="ARBA00022676"/>
    </source>
</evidence>
<comment type="catalytic activity">
    <reaction evidence="10 11">
        <text>a lipid X + a UDP-2-N,3-O-bis[(3R)-3-hydroxyacyl]-alpha-D-glucosamine = a lipid A disaccharide + UDP + H(+)</text>
        <dbReference type="Rhea" id="RHEA:67828"/>
        <dbReference type="ChEBI" id="CHEBI:15378"/>
        <dbReference type="ChEBI" id="CHEBI:58223"/>
        <dbReference type="ChEBI" id="CHEBI:137748"/>
        <dbReference type="ChEBI" id="CHEBI:176338"/>
        <dbReference type="ChEBI" id="CHEBI:176343"/>
        <dbReference type="EC" id="2.4.1.182"/>
    </reaction>
</comment>